<proteinExistence type="predicted"/>
<evidence type="ECO:0000313" key="1">
    <source>
        <dbReference type="EMBL" id="QXE23935.1"/>
    </source>
</evidence>
<organism evidence="1 2">
    <name type="scientific">Richelia sinica FACHB-800</name>
    <dbReference type="NCBI Taxonomy" id="1357546"/>
    <lineage>
        <taxon>Bacteria</taxon>
        <taxon>Bacillati</taxon>
        <taxon>Cyanobacteriota</taxon>
        <taxon>Cyanophyceae</taxon>
        <taxon>Nostocales</taxon>
        <taxon>Nostocaceae</taxon>
        <taxon>Richelia</taxon>
    </lineage>
</organism>
<dbReference type="Proteomes" id="UP000683511">
    <property type="component" value="Chromosome"/>
</dbReference>
<accession>A0A975T8A8</accession>
<dbReference type="AlphaFoldDB" id="A0A975T8A8"/>
<dbReference type="RefSeq" id="WP_242034217.1">
    <property type="nucleotide sequence ID" value="NZ_JACJTT010000023.1"/>
</dbReference>
<keyword evidence="2" id="KW-1185">Reference proteome</keyword>
<sequence>MNMMMLAIAASQTKPNLDKFLHQLDQITESQGLNVPPIVNIDKMRSLPQGTFGRIWADLLDANHLQPFTTGTRRKQLHDGVHVLTGYGTDPIGEIEAQAFLLGAKFTIFNLMLGLGLLRMIAQNHQTQTHQVSWERIWQAYQRGVNSQFDPDTWQPELLWHLPLQEVQALFALV</sequence>
<gene>
    <name evidence="1" type="ORF">B6N60_02637</name>
</gene>
<evidence type="ECO:0000313" key="2">
    <source>
        <dbReference type="Proteomes" id="UP000683511"/>
    </source>
</evidence>
<evidence type="ECO:0008006" key="3">
    <source>
        <dbReference type="Google" id="ProtNLM"/>
    </source>
</evidence>
<dbReference type="KEGG" id="rsin:B6N60_02637"/>
<protein>
    <recommendedName>
        <fullName evidence="3">Coenzyme Q (Ubiquinone) biosynthesis protein Coq4</fullName>
    </recommendedName>
</protein>
<name>A0A975T8A8_9NOST</name>
<dbReference type="EMBL" id="CP021056">
    <property type="protein sequence ID" value="QXE23935.1"/>
    <property type="molecule type" value="Genomic_DNA"/>
</dbReference>
<reference evidence="1" key="1">
    <citation type="submission" date="2017-04" db="EMBL/GenBank/DDBJ databases">
        <title>Genome deletions in a multicellular cyanobacterial endosymbiont for morphological adaptation in marine diatoms.</title>
        <authorList>
            <person name="Wang Y."/>
            <person name="Gao H."/>
            <person name="Li R."/>
            <person name="Xu X."/>
        </authorList>
    </citation>
    <scope>NUCLEOTIDE SEQUENCE</scope>
    <source>
        <strain evidence="1">FACHB 800</strain>
    </source>
</reference>